<dbReference type="EMBL" id="RBKU01000001">
    <property type="protein sequence ID" value="RKR83103.1"/>
    <property type="molecule type" value="Genomic_DNA"/>
</dbReference>
<protein>
    <submittedName>
        <fullName evidence="1">Uncharacterized protein</fullName>
    </submittedName>
</protein>
<evidence type="ECO:0000313" key="1">
    <source>
        <dbReference type="EMBL" id="RKR83103.1"/>
    </source>
</evidence>
<gene>
    <name evidence="1" type="ORF">BDD43_3304</name>
</gene>
<organism evidence="1 2">
    <name type="scientific">Mucilaginibacter gracilis</name>
    <dbReference type="NCBI Taxonomy" id="423350"/>
    <lineage>
        <taxon>Bacteria</taxon>
        <taxon>Pseudomonadati</taxon>
        <taxon>Bacteroidota</taxon>
        <taxon>Sphingobacteriia</taxon>
        <taxon>Sphingobacteriales</taxon>
        <taxon>Sphingobacteriaceae</taxon>
        <taxon>Mucilaginibacter</taxon>
    </lineage>
</organism>
<accession>A0A495J2P5</accession>
<proteinExistence type="predicted"/>
<comment type="caution">
    <text evidence="1">The sequence shown here is derived from an EMBL/GenBank/DDBJ whole genome shotgun (WGS) entry which is preliminary data.</text>
</comment>
<dbReference type="RefSeq" id="WP_121198634.1">
    <property type="nucleotide sequence ID" value="NZ_RBKU01000001.1"/>
</dbReference>
<sequence length="136" mass="15467">MTLTIKRKGLIGLACIILLFIITNPTIKDFKEHLGVSKYEGLYRNHNFFIFSIYGEYDTSEYWIAIAGNFFGVEENKSQANNESSINNEKEDIKIGNSGSGDDELITILHNAYLSGANKQELDTIIMYYRLKQKGN</sequence>
<reference evidence="1 2" key="1">
    <citation type="submission" date="2018-10" db="EMBL/GenBank/DDBJ databases">
        <title>Genomic Encyclopedia of Archaeal and Bacterial Type Strains, Phase II (KMG-II): from individual species to whole genera.</title>
        <authorList>
            <person name="Goeker M."/>
        </authorList>
    </citation>
    <scope>NUCLEOTIDE SEQUENCE [LARGE SCALE GENOMIC DNA]</scope>
    <source>
        <strain evidence="1 2">DSM 18602</strain>
    </source>
</reference>
<name>A0A495J2P5_9SPHI</name>
<evidence type="ECO:0000313" key="2">
    <source>
        <dbReference type="Proteomes" id="UP000268007"/>
    </source>
</evidence>
<dbReference type="Proteomes" id="UP000268007">
    <property type="component" value="Unassembled WGS sequence"/>
</dbReference>
<dbReference type="AlphaFoldDB" id="A0A495J2P5"/>
<keyword evidence="2" id="KW-1185">Reference proteome</keyword>